<proteinExistence type="predicted"/>
<dbReference type="EMBL" id="FNOB01000015">
    <property type="protein sequence ID" value="SDX39029.1"/>
    <property type="molecule type" value="Genomic_DNA"/>
</dbReference>
<feature type="transmembrane region" description="Helical" evidence="1">
    <location>
        <begin position="72"/>
        <end position="90"/>
    </location>
</feature>
<keyword evidence="1" id="KW-0472">Membrane</keyword>
<feature type="transmembrane region" description="Helical" evidence="1">
    <location>
        <begin position="121"/>
        <end position="145"/>
    </location>
</feature>
<evidence type="ECO:0000313" key="5">
    <source>
        <dbReference type="Proteomes" id="UP000634647"/>
    </source>
</evidence>
<sequence>MTRDEAHLQASGIPVVRMIGLQDLTWALRQGWRDFRTAPRCGLVFSGIFVLGGLALVWLLAISGYLWVSLPAAAGFPILAPFAAVGLYEVSHRLERGERTNMAGILRVVFRQKDRQIPSMAAVIVIFFLFWNFLSHMIFALFLGVSTMTNISSSWEVFLTPNGLMMLGFGTLAGAAFAGLLFSITVVSLPLLLDREVDFVTAMITSVTTCLANPGTMLTWGALCAALLFLGMIPGFLGLFVVLPVLGHASWHLYRRALEPEPARPLRTARATSSDVRG</sequence>
<keyword evidence="1" id="KW-1133">Transmembrane helix</keyword>
<dbReference type="RefSeq" id="WP_051645785.1">
    <property type="nucleotide sequence ID" value="NZ_BNAB01000016.1"/>
</dbReference>
<dbReference type="Proteomes" id="UP000634647">
    <property type="component" value="Unassembled WGS sequence"/>
</dbReference>
<evidence type="ECO:0000256" key="1">
    <source>
        <dbReference type="SAM" id="Phobius"/>
    </source>
</evidence>
<evidence type="ECO:0000313" key="3">
    <source>
        <dbReference type="EMBL" id="SDX39029.1"/>
    </source>
</evidence>
<dbReference type="Pfam" id="PF09955">
    <property type="entry name" value="DUF2189"/>
    <property type="match status" value="1"/>
</dbReference>
<dbReference type="Proteomes" id="UP000199541">
    <property type="component" value="Unassembled WGS sequence"/>
</dbReference>
<reference evidence="2" key="1">
    <citation type="journal article" date="2014" name="Int. J. Syst. Evol. Microbiol.">
        <title>Complete genome sequence of Corynebacterium casei LMG S-19264T (=DSM 44701T), isolated from a smear-ripened cheese.</title>
        <authorList>
            <consortium name="US DOE Joint Genome Institute (JGI-PGF)"/>
            <person name="Walter F."/>
            <person name="Albersmeier A."/>
            <person name="Kalinowski J."/>
            <person name="Ruckert C."/>
        </authorList>
    </citation>
    <scope>NUCLEOTIDE SEQUENCE</scope>
    <source>
        <strain evidence="2">CGMCC 1.10859</strain>
    </source>
</reference>
<feature type="transmembrane region" description="Helical" evidence="1">
    <location>
        <begin position="226"/>
        <end position="246"/>
    </location>
</feature>
<accession>A0AAN5A0I7</accession>
<organism evidence="2 5">
    <name type="scientific">Allgaiera indica</name>
    <dbReference type="NCBI Taxonomy" id="765699"/>
    <lineage>
        <taxon>Bacteria</taxon>
        <taxon>Pseudomonadati</taxon>
        <taxon>Pseudomonadota</taxon>
        <taxon>Alphaproteobacteria</taxon>
        <taxon>Rhodobacterales</taxon>
        <taxon>Paracoccaceae</taxon>
        <taxon>Allgaiera</taxon>
    </lineage>
</organism>
<comment type="caution">
    <text evidence="2">The sequence shown here is derived from an EMBL/GenBank/DDBJ whole genome shotgun (WGS) entry which is preliminary data.</text>
</comment>
<feature type="transmembrane region" description="Helical" evidence="1">
    <location>
        <begin position="43"/>
        <end position="66"/>
    </location>
</feature>
<keyword evidence="1" id="KW-0812">Transmembrane</keyword>
<dbReference type="AlphaFoldDB" id="A0AAN5A0I7"/>
<evidence type="ECO:0000313" key="4">
    <source>
        <dbReference type="Proteomes" id="UP000199541"/>
    </source>
</evidence>
<reference evidence="3 4" key="2">
    <citation type="submission" date="2016-10" db="EMBL/GenBank/DDBJ databases">
        <authorList>
            <person name="Varghese N."/>
            <person name="Submissions S."/>
        </authorList>
    </citation>
    <scope>NUCLEOTIDE SEQUENCE [LARGE SCALE GENOMIC DNA]</scope>
    <source>
        <strain evidence="3 4">DSM 24802</strain>
    </source>
</reference>
<dbReference type="InterPro" id="IPR018692">
    <property type="entry name" value="DUF2189"/>
</dbReference>
<feature type="transmembrane region" description="Helical" evidence="1">
    <location>
        <begin position="199"/>
        <end position="220"/>
    </location>
</feature>
<evidence type="ECO:0000313" key="2">
    <source>
        <dbReference type="EMBL" id="GHE04272.1"/>
    </source>
</evidence>
<protein>
    <submittedName>
        <fullName evidence="2 3">Membrane protein</fullName>
    </submittedName>
</protein>
<keyword evidence="4" id="KW-1185">Reference proteome</keyword>
<gene>
    <name evidence="2" type="ORF">GCM10008024_30860</name>
    <name evidence="3" type="ORF">SAMN05444006_11513</name>
</gene>
<dbReference type="EMBL" id="BNAB01000016">
    <property type="protein sequence ID" value="GHE04272.1"/>
    <property type="molecule type" value="Genomic_DNA"/>
</dbReference>
<feature type="transmembrane region" description="Helical" evidence="1">
    <location>
        <begin position="165"/>
        <end position="192"/>
    </location>
</feature>
<reference evidence="2" key="3">
    <citation type="submission" date="2023-06" db="EMBL/GenBank/DDBJ databases">
        <authorList>
            <person name="Sun Q."/>
            <person name="Zhou Y."/>
        </authorList>
    </citation>
    <scope>NUCLEOTIDE SEQUENCE</scope>
    <source>
        <strain evidence="2">CGMCC 1.10859</strain>
    </source>
</reference>
<name>A0AAN5A0I7_9RHOB</name>